<comment type="caution">
    <text evidence="2">The sequence shown here is derived from an EMBL/GenBank/DDBJ whole genome shotgun (WGS) entry which is preliminary data.</text>
</comment>
<gene>
    <name evidence="2" type="ORF">ASJ82_06590</name>
    <name evidence="3" type="ORF">MSCUN_14210</name>
</gene>
<accession>A0A2A2HEK2</accession>
<reference evidence="2 4" key="2">
    <citation type="journal article" date="2017" name="BMC Genomics">
        <title>Genomic analysis of methanogenic archaea reveals a shift towards energy conservation.</title>
        <authorList>
            <person name="Gilmore S.P."/>
            <person name="Henske J.K."/>
            <person name="Sexton J.A."/>
            <person name="Solomon K.V."/>
            <person name="Seppala S."/>
            <person name="Yoo J.I."/>
            <person name="Huyett L.M."/>
            <person name="Pressman A."/>
            <person name="Cogan J.Z."/>
            <person name="Kivenson V."/>
            <person name="Peng X."/>
            <person name="Tan Y."/>
            <person name="Valentine D.L."/>
            <person name="O'Malley M.A."/>
        </authorList>
    </citation>
    <scope>NUCLEOTIDE SEQUENCE [LARGE SCALE GENOMIC DNA]</scope>
    <source>
        <strain evidence="2 4">1R-7</strain>
    </source>
</reference>
<sequence length="139" mass="14922">MDFDKSIENTLSQIQKVMSANCIVGEPIYTKNKILIPVSKTTLAFGVGVGNNNEENTDMGGAGGGACIDPTSFIVIHEDIKGPEGIQIVPIIGKNPVEDLIYNLGKIVDEKVGSSKKSSNTQDDDEDNIDNIKAQIKED</sequence>
<dbReference type="AlphaFoldDB" id="A0A2A2HEK2"/>
<dbReference type="OrthoDB" id="76585at2157"/>
<protein>
    <submittedName>
        <fullName evidence="3">Sporulation protein YtfJ</fullName>
    </submittedName>
</protein>
<organism evidence="2 4">
    <name type="scientific">Methanosphaera cuniculi</name>
    <dbReference type="NCBI Taxonomy" id="1077256"/>
    <lineage>
        <taxon>Archaea</taxon>
        <taxon>Methanobacteriati</taxon>
        <taxon>Methanobacteriota</taxon>
        <taxon>Methanomada group</taxon>
        <taxon>Methanobacteria</taxon>
        <taxon>Methanobacteriales</taxon>
        <taxon>Methanobacteriaceae</taxon>
        <taxon>Methanosphaera</taxon>
    </lineage>
</organism>
<evidence type="ECO:0000256" key="1">
    <source>
        <dbReference type="SAM" id="MobiDB-lite"/>
    </source>
</evidence>
<keyword evidence="4" id="KW-1185">Reference proteome</keyword>
<evidence type="ECO:0000313" key="2">
    <source>
        <dbReference type="EMBL" id="PAV07852.1"/>
    </source>
</evidence>
<feature type="region of interest" description="Disordered" evidence="1">
    <location>
        <begin position="111"/>
        <end position="139"/>
    </location>
</feature>
<dbReference type="EMBL" id="LMVN01000006">
    <property type="protein sequence ID" value="PAV07852.1"/>
    <property type="molecule type" value="Genomic_DNA"/>
</dbReference>
<reference evidence="3 5" key="1">
    <citation type="submission" date="2016-04" db="EMBL/GenBank/DDBJ databases">
        <title>Genome sequence of Methanosphaera cuniculi DSM 4103.</title>
        <authorList>
            <person name="Poehlein A."/>
            <person name="Seedorf H."/>
            <person name="Daniel R."/>
        </authorList>
    </citation>
    <scope>NUCLEOTIDE SEQUENCE [LARGE SCALE GENOMIC DNA]</scope>
    <source>
        <strain evidence="3 5">DSM 4103</strain>
    </source>
</reference>
<dbReference type="Pfam" id="PF09579">
    <property type="entry name" value="Spore_YtfJ"/>
    <property type="match status" value="1"/>
</dbReference>
<evidence type="ECO:0000313" key="4">
    <source>
        <dbReference type="Proteomes" id="UP000217528"/>
    </source>
</evidence>
<dbReference type="EMBL" id="LWMS01000045">
    <property type="protein sequence ID" value="PWL07668.1"/>
    <property type="molecule type" value="Genomic_DNA"/>
</dbReference>
<dbReference type="Proteomes" id="UP000246004">
    <property type="component" value="Unassembled WGS sequence"/>
</dbReference>
<dbReference type="PANTHER" id="PTHR39162:SF1">
    <property type="entry name" value="SPORULATION PROTEIN YTFJ"/>
    <property type="match status" value="1"/>
</dbReference>
<dbReference type="InterPro" id="IPR014229">
    <property type="entry name" value="Spore_YtfJ"/>
</dbReference>
<name>A0A2A2HEK2_9EURY</name>
<dbReference type="RefSeq" id="WP_095608199.1">
    <property type="nucleotide sequence ID" value="NZ_CAUHCB010000005.1"/>
</dbReference>
<dbReference type="PANTHER" id="PTHR39162">
    <property type="entry name" value="GLL3345 PROTEIN"/>
    <property type="match status" value="1"/>
</dbReference>
<evidence type="ECO:0000313" key="5">
    <source>
        <dbReference type="Proteomes" id="UP000246004"/>
    </source>
</evidence>
<evidence type="ECO:0000313" key="3">
    <source>
        <dbReference type="EMBL" id="PWL07668.1"/>
    </source>
</evidence>
<proteinExistence type="predicted"/>
<dbReference type="Proteomes" id="UP000217528">
    <property type="component" value="Unassembled WGS sequence"/>
</dbReference>